<organism evidence="2 3">
    <name type="scientific">Allacma fusca</name>
    <dbReference type="NCBI Taxonomy" id="39272"/>
    <lineage>
        <taxon>Eukaryota</taxon>
        <taxon>Metazoa</taxon>
        <taxon>Ecdysozoa</taxon>
        <taxon>Arthropoda</taxon>
        <taxon>Hexapoda</taxon>
        <taxon>Collembola</taxon>
        <taxon>Symphypleona</taxon>
        <taxon>Sminthuridae</taxon>
        <taxon>Allacma</taxon>
    </lineage>
</organism>
<gene>
    <name evidence="2" type="ORF">AFUS01_LOCUS14271</name>
</gene>
<feature type="compositionally biased region" description="Polar residues" evidence="1">
    <location>
        <begin position="239"/>
        <end position="248"/>
    </location>
</feature>
<accession>A0A8J2JWG8</accession>
<sequence length="366" mass="41786">MTTFDCKYLVVTLLKTKKLWVHEKNGKRFTYWSKYPDIDDIYAAARDEEPPNKKTCKTYAIRMFHVFVVSSDEEPLASISKGFTFKPIELNDLGIPTPILTKGLNLDSAQKSSQKCTDRYHRAIDEIGAEGSDLWLRQEIYNLQQLITRNVSIVRTDQDSIVRSIENLNSTVMKLAEGSIKPIEIKANLASYGFPFQTVSELEEFDARLAEKFTFRSSVVITLILLKLENGTDDDKLNDSSGIPGSTTTDKKKTRKPHSSVSNHFEKCITRNSSTYKFCKKELKTQNATNMKRHLQVCNTQACEVVNRNDRDVVDFHLKPLKAQKTLHSTIFCKTLHKNRPKTPEIPTKAGVICCYYDFIIFAFAD</sequence>
<dbReference type="EMBL" id="CAJVCH010120226">
    <property type="protein sequence ID" value="CAG7725307.1"/>
    <property type="molecule type" value="Genomic_DNA"/>
</dbReference>
<proteinExistence type="predicted"/>
<reference evidence="2" key="1">
    <citation type="submission" date="2021-06" db="EMBL/GenBank/DDBJ databases">
        <authorList>
            <person name="Hodson N. C."/>
            <person name="Mongue J. A."/>
            <person name="Jaron S. K."/>
        </authorList>
    </citation>
    <scope>NUCLEOTIDE SEQUENCE</scope>
</reference>
<dbReference type="Proteomes" id="UP000708208">
    <property type="component" value="Unassembled WGS sequence"/>
</dbReference>
<feature type="region of interest" description="Disordered" evidence="1">
    <location>
        <begin position="236"/>
        <end position="259"/>
    </location>
</feature>
<evidence type="ECO:0000313" key="2">
    <source>
        <dbReference type="EMBL" id="CAG7725307.1"/>
    </source>
</evidence>
<name>A0A8J2JWG8_9HEXA</name>
<dbReference type="AlphaFoldDB" id="A0A8J2JWG8"/>
<evidence type="ECO:0000256" key="1">
    <source>
        <dbReference type="SAM" id="MobiDB-lite"/>
    </source>
</evidence>
<protein>
    <submittedName>
        <fullName evidence="2">Uncharacterized protein</fullName>
    </submittedName>
</protein>
<evidence type="ECO:0000313" key="3">
    <source>
        <dbReference type="Proteomes" id="UP000708208"/>
    </source>
</evidence>
<comment type="caution">
    <text evidence="2">The sequence shown here is derived from an EMBL/GenBank/DDBJ whole genome shotgun (WGS) entry which is preliminary data.</text>
</comment>
<keyword evidence="3" id="KW-1185">Reference proteome</keyword>